<dbReference type="Proteomes" id="UP000646749">
    <property type="component" value="Unassembled WGS sequence"/>
</dbReference>
<protein>
    <submittedName>
        <fullName evidence="2">Uncharacterized protein</fullName>
    </submittedName>
</protein>
<keyword evidence="3" id="KW-1185">Reference proteome</keyword>
<proteinExistence type="predicted"/>
<feature type="compositionally biased region" description="Low complexity" evidence="1">
    <location>
        <begin position="87"/>
        <end position="96"/>
    </location>
</feature>
<dbReference type="EMBL" id="BONW01000028">
    <property type="protein sequence ID" value="GIG90414.1"/>
    <property type="molecule type" value="Genomic_DNA"/>
</dbReference>
<name>A0ABQ4E6R4_9ACTN</name>
<accession>A0ABQ4E6R4</accession>
<reference evidence="2 3" key="1">
    <citation type="submission" date="2021-01" db="EMBL/GenBank/DDBJ databases">
        <title>Whole genome shotgun sequence of Plantactinospora endophytica NBRC 110450.</title>
        <authorList>
            <person name="Komaki H."/>
            <person name="Tamura T."/>
        </authorList>
    </citation>
    <scope>NUCLEOTIDE SEQUENCE [LARGE SCALE GENOMIC DNA]</scope>
    <source>
        <strain evidence="2 3">NBRC 110450</strain>
    </source>
</reference>
<evidence type="ECO:0000256" key="1">
    <source>
        <dbReference type="SAM" id="MobiDB-lite"/>
    </source>
</evidence>
<evidence type="ECO:0000313" key="2">
    <source>
        <dbReference type="EMBL" id="GIG90414.1"/>
    </source>
</evidence>
<comment type="caution">
    <text evidence="2">The sequence shown here is derived from an EMBL/GenBank/DDBJ whole genome shotgun (WGS) entry which is preliminary data.</text>
</comment>
<evidence type="ECO:0000313" key="3">
    <source>
        <dbReference type="Proteomes" id="UP000646749"/>
    </source>
</evidence>
<feature type="region of interest" description="Disordered" evidence="1">
    <location>
        <begin position="42"/>
        <end position="104"/>
    </location>
</feature>
<organism evidence="2 3">
    <name type="scientific">Plantactinospora endophytica</name>
    <dbReference type="NCBI Taxonomy" id="673535"/>
    <lineage>
        <taxon>Bacteria</taxon>
        <taxon>Bacillati</taxon>
        <taxon>Actinomycetota</taxon>
        <taxon>Actinomycetes</taxon>
        <taxon>Micromonosporales</taxon>
        <taxon>Micromonosporaceae</taxon>
        <taxon>Plantactinospora</taxon>
    </lineage>
</organism>
<gene>
    <name evidence="2" type="ORF">Pen02_53500</name>
</gene>
<sequence length="104" mass="10874">MQQQYCRLIGMPGLAVEHLQTVDVDLSMADLLDCLHRVLRPPPTSGGEVIGGDGSGRDARDADRPSQSLAGAVSCAWPSGTSADHTASSAYLSSSRGSRDEFVG</sequence>
<feature type="compositionally biased region" description="Basic and acidic residues" evidence="1">
    <location>
        <begin position="55"/>
        <end position="64"/>
    </location>
</feature>